<accession>A0A7C0VBQ3</accession>
<sequence length="163" mass="16787">MSNPYAQAPGGAGIQTAQMALQTGASAIITGSVGPNASGVLGTTGIRVFESPNVSVEEAVRMYKENKLQPLSVGGGFMPGGFGMGAGFGGGYGRGGGFGRGYGRGGGYGGYGAYGGFGPGYNQWTPPQMNPAEELQILRTQAEMLKRQLDAIERRIRELENSG</sequence>
<comment type="caution">
    <text evidence="3">The sequence shown here is derived from an EMBL/GenBank/DDBJ whole genome shotgun (WGS) entry which is preliminary data.</text>
</comment>
<protein>
    <submittedName>
        <fullName evidence="3">Dinitrogenase iron-molybdenum cofactor</fullName>
    </submittedName>
</protein>
<feature type="coiled-coil region" evidence="1">
    <location>
        <begin position="135"/>
        <end position="162"/>
    </location>
</feature>
<reference evidence="3" key="1">
    <citation type="journal article" date="2020" name="mSystems">
        <title>Genome- and Community-Level Interaction Insights into Carbon Utilization and Element Cycling Functions of Hydrothermarchaeota in Hydrothermal Sediment.</title>
        <authorList>
            <person name="Zhou Z."/>
            <person name="Liu Y."/>
            <person name="Xu W."/>
            <person name="Pan J."/>
            <person name="Luo Z.H."/>
            <person name="Li M."/>
        </authorList>
    </citation>
    <scope>NUCLEOTIDE SEQUENCE [LARGE SCALE GENOMIC DNA]</scope>
    <source>
        <strain evidence="3">HyVt-102</strain>
    </source>
</reference>
<dbReference type="AlphaFoldDB" id="A0A7C0VBQ3"/>
<dbReference type="Proteomes" id="UP000885847">
    <property type="component" value="Unassembled WGS sequence"/>
</dbReference>
<dbReference type="Pfam" id="PF17253">
    <property type="entry name" value="DUF5320"/>
    <property type="match status" value="1"/>
</dbReference>
<dbReference type="Gene3D" id="3.30.420.130">
    <property type="entry name" value="Dinitrogenase iron-molybdenum cofactor biosynthesis domain"/>
    <property type="match status" value="1"/>
</dbReference>
<dbReference type="EMBL" id="DQWE01000211">
    <property type="protein sequence ID" value="HDI83009.1"/>
    <property type="molecule type" value="Genomic_DNA"/>
</dbReference>
<evidence type="ECO:0000313" key="3">
    <source>
        <dbReference type="EMBL" id="HDI83009.1"/>
    </source>
</evidence>
<keyword evidence="1" id="KW-0175">Coiled coil</keyword>
<dbReference type="SUPFAM" id="SSF53146">
    <property type="entry name" value="Nitrogenase accessory factor-like"/>
    <property type="match status" value="1"/>
</dbReference>
<feature type="domain" description="Dinitrogenase iron-molybdenum cofactor biosynthesis" evidence="2">
    <location>
        <begin position="3"/>
        <end position="64"/>
    </location>
</feature>
<evidence type="ECO:0000259" key="2">
    <source>
        <dbReference type="Pfam" id="PF02579"/>
    </source>
</evidence>
<dbReference type="InterPro" id="IPR035205">
    <property type="entry name" value="DUF5320"/>
</dbReference>
<proteinExistence type="predicted"/>
<gene>
    <name evidence="3" type="ORF">ENF18_04375</name>
</gene>
<dbReference type="InterPro" id="IPR003731">
    <property type="entry name" value="Di-Nase_FeMo-co_biosynth"/>
</dbReference>
<organism evidence="3">
    <name type="scientific">candidate division WOR-3 bacterium</name>
    <dbReference type="NCBI Taxonomy" id="2052148"/>
    <lineage>
        <taxon>Bacteria</taxon>
        <taxon>Bacteria division WOR-3</taxon>
    </lineage>
</organism>
<evidence type="ECO:0000256" key="1">
    <source>
        <dbReference type="SAM" id="Coils"/>
    </source>
</evidence>
<dbReference type="InterPro" id="IPR036105">
    <property type="entry name" value="DiNase_FeMo-co_biosyn_sf"/>
</dbReference>
<name>A0A7C0VBQ3_UNCW3</name>
<dbReference type="Pfam" id="PF02579">
    <property type="entry name" value="Nitro_FeMo-Co"/>
    <property type="match status" value="1"/>
</dbReference>